<evidence type="ECO:0000256" key="4">
    <source>
        <dbReference type="ARBA" id="ARBA00022989"/>
    </source>
</evidence>
<evidence type="ECO:0000256" key="2">
    <source>
        <dbReference type="ARBA" id="ARBA00022692"/>
    </source>
</evidence>
<dbReference type="PRINTS" id="PR00385">
    <property type="entry name" value="P450"/>
</dbReference>
<evidence type="ECO:0000313" key="9">
    <source>
        <dbReference type="EnsemblPlants" id="PNT77041"/>
    </source>
</evidence>
<keyword evidence="7" id="KW-0560">Oxidoreductase</keyword>
<keyword evidence="10" id="KW-1185">Reference proteome</keyword>
<dbReference type="SUPFAM" id="SSF48264">
    <property type="entry name" value="Cytochrome P450"/>
    <property type="match status" value="1"/>
</dbReference>
<dbReference type="GO" id="GO:0016705">
    <property type="term" value="F:oxidoreductase activity, acting on paired donors, with incorporation or reduction of molecular oxygen"/>
    <property type="evidence" value="ECO:0007669"/>
    <property type="project" value="InterPro"/>
</dbReference>
<protein>
    <recommendedName>
        <fullName evidence="11">Cytochrome P450</fullName>
    </recommendedName>
</protein>
<dbReference type="Proteomes" id="UP000008810">
    <property type="component" value="Chromosome 1"/>
</dbReference>
<keyword evidence="6 7" id="KW-0408">Iron</keyword>
<dbReference type="GO" id="GO:0016020">
    <property type="term" value="C:membrane"/>
    <property type="evidence" value="ECO:0007669"/>
    <property type="project" value="UniProtKB-SubCell"/>
</dbReference>
<dbReference type="InterPro" id="IPR051103">
    <property type="entry name" value="Plant_metabolite_P450s"/>
</dbReference>
<dbReference type="InterPro" id="IPR036396">
    <property type="entry name" value="Cyt_P450_sf"/>
</dbReference>
<dbReference type="EMBL" id="CM000880">
    <property type="protein sequence ID" value="PNT77041.1"/>
    <property type="molecule type" value="Genomic_DNA"/>
</dbReference>
<dbReference type="OrthoDB" id="2789670at2759"/>
<evidence type="ECO:0000256" key="6">
    <source>
        <dbReference type="PIRSR" id="PIRSR602401-1"/>
    </source>
</evidence>
<comment type="similarity">
    <text evidence="7">Belongs to the cytochrome P450 family.</text>
</comment>
<dbReference type="InterPro" id="IPR017972">
    <property type="entry name" value="Cyt_P450_CS"/>
</dbReference>
<dbReference type="GO" id="GO:0004497">
    <property type="term" value="F:monooxygenase activity"/>
    <property type="evidence" value="ECO:0007669"/>
    <property type="project" value="UniProtKB-KW"/>
</dbReference>
<proteinExistence type="inferred from homology"/>
<comment type="subcellular location">
    <subcellularLocation>
        <location evidence="1">Membrane</location>
        <topology evidence="1">Single-pass membrane protein</topology>
    </subcellularLocation>
</comment>
<evidence type="ECO:0000256" key="7">
    <source>
        <dbReference type="RuleBase" id="RU000461"/>
    </source>
</evidence>
<reference evidence="8 9" key="1">
    <citation type="journal article" date="2010" name="Nature">
        <title>Genome sequencing and analysis of the model grass Brachypodium distachyon.</title>
        <authorList>
            <consortium name="International Brachypodium Initiative"/>
        </authorList>
    </citation>
    <scope>NUCLEOTIDE SEQUENCE [LARGE SCALE GENOMIC DNA]</scope>
    <source>
        <strain evidence="8 9">Bd21</strain>
    </source>
</reference>
<dbReference type="PRINTS" id="PR00463">
    <property type="entry name" value="EP450I"/>
</dbReference>
<dbReference type="EnsemblPlants" id="PNT77041">
    <property type="protein sequence ID" value="PNT77041"/>
    <property type="gene ID" value="BRADI_1g56986v3"/>
</dbReference>
<dbReference type="PANTHER" id="PTHR24298:SF389">
    <property type="entry name" value="OS04G0128400 PROTEIN"/>
    <property type="match status" value="1"/>
</dbReference>
<comment type="cofactor">
    <cofactor evidence="6">
        <name>heme</name>
        <dbReference type="ChEBI" id="CHEBI:30413"/>
    </cofactor>
</comment>
<keyword evidence="4" id="KW-1133">Transmembrane helix</keyword>
<reference evidence="9" key="3">
    <citation type="submission" date="2018-08" db="UniProtKB">
        <authorList>
            <consortium name="EnsemblPlants"/>
        </authorList>
    </citation>
    <scope>IDENTIFICATION</scope>
    <source>
        <strain evidence="9">cv. Bd21</strain>
    </source>
</reference>
<dbReference type="FunCoup" id="A0A2K2DRY4">
    <property type="interactions" value="171"/>
</dbReference>
<keyword evidence="3 6" id="KW-0479">Metal-binding</keyword>
<dbReference type="Gramene" id="PNT77041">
    <property type="protein sequence ID" value="PNT77041"/>
    <property type="gene ID" value="BRADI_1g56986v3"/>
</dbReference>
<dbReference type="Gene3D" id="1.10.630.10">
    <property type="entry name" value="Cytochrome P450"/>
    <property type="match status" value="2"/>
</dbReference>
<keyword evidence="6 7" id="KW-0349">Heme</keyword>
<feature type="binding site" description="axial binding residue" evidence="6">
    <location>
        <position position="403"/>
    </location>
    <ligand>
        <name>heme</name>
        <dbReference type="ChEBI" id="CHEBI:30413"/>
    </ligand>
    <ligandPart>
        <name>Fe</name>
        <dbReference type="ChEBI" id="CHEBI:18248"/>
    </ligandPart>
</feature>
<sequence>MGTPRTFAGLPVVGIIEIGDAAVARRALVHGATNNTGWSDRPPALFRVALVTGPRRRRSDNINSAPHGPLWRALRRNLTAHAIHPARLASLAPLRRGEAVVVRECLFGAVFSLAACMCFGDVDDAQVRAMARLVHDFVLLMGGSSSVSGTGHWAKFKLLDKLLQWRLPRQLGDPSTLRRRQAELFLPLIDARRQSSSSARTCKDRVRPYIDSLIDLRVPNDHDDEDNGSKSKVAVGLGRRALTDDEMVSLVSEFLGADRGGLRRVDARPPRRVAHPEIQNTLRRELISNDNRPPPGRGGGMPYLHAVVLESLRMHPPVPFAMRHVQARHLHELLAQDDLRATPVRVHFVLGDIGRDPKAWAAPGEFRPERFLPGGEAEGVGPLPGPNNREIRMMPFGAGPRYCPGMGLAMLHVKCFLSALVREFRWAPPSSSSSSAAVVDLTELDGMFKVMKTPLRARVTPHVH</sequence>
<evidence type="ECO:0000256" key="5">
    <source>
        <dbReference type="ARBA" id="ARBA00023136"/>
    </source>
</evidence>
<dbReference type="Pfam" id="PF00067">
    <property type="entry name" value="p450"/>
    <property type="match status" value="1"/>
</dbReference>
<accession>A0A2K2DRY4</accession>
<keyword evidence="7" id="KW-0503">Monooxygenase</keyword>
<dbReference type="InterPro" id="IPR002401">
    <property type="entry name" value="Cyt_P450_E_grp-I"/>
</dbReference>
<reference evidence="8" key="2">
    <citation type="submission" date="2017-06" db="EMBL/GenBank/DDBJ databases">
        <title>WGS assembly of Brachypodium distachyon.</title>
        <authorList>
            <consortium name="The International Brachypodium Initiative"/>
            <person name="Lucas S."/>
            <person name="Harmon-Smith M."/>
            <person name="Lail K."/>
            <person name="Tice H."/>
            <person name="Grimwood J."/>
            <person name="Bruce D."/>
            <person name="Barry K."/>
            <person name="Shu S."/>
            <person name="Lindquist E."/>
            <person name="Wang M."/>
            <person name="Pitluck S."/>
            <person name="Vogel J.P."/>
            <person name="Garvin D.F."/>
            <person name="Mockler T.C."/>
            <person name="Schmutz J."/>
            <person name="Rokhsar D."/>
            <person name="Bevan M.W."/>
        </authorList>
    </citation>
    <scope>NUCLEOTIDE SEQUENCE</scope>
    <source>
        <strain evidence="8">Bd21</strain>
    </source>
</reference>
<dbReference type="PROSITE" id="PS00086">
    <property type="entry name" value="CYTOCHROME_P450"/>
    <property type="match status" value="1"/>
</dbReference>
<evidence type="ECO:0008006" key="11">
    <source>
        <dbReference type="Google" id="ProtNLM"/>
    </source>
</evidence>
<dbReference type="InParanoid" id="A0A2K2DRY4"/>
<dbReference type="PANTHER" id="PTHR24298">
    <property type="entry name" value="FLAVONOID 3'-MONOOXYGENASE-RELATED"/>
    <property type="match status" value="1"/>
</dbReference>
<keyword evidence="5" id="KW-0472">Membrane</keyword>
<evidence type="ECO:0000256" key="1">
    <source>
        <dbReference type="ARBA" id="ARBA00004167"/>
    </source>
</evidence>
<evidence type="ECO:0000313" key="8">
    <source>
        <dbReference type="EMBL" id="PNT77041.1"/>
    </source>
</evidence>
<dbReference type="AlphaFoldDB" id="A0A2K2DRY4"/>
<dbReference type="InterPro" id="IPR001128">
    <property type="entry name" value="Cyt_P450"/>
</dbReference>
<evidence type="ECO:0000256" key="3">
    <source>
        <dbReference type="ARBA" id="ARBA00022723"/>
    </source>
</evidence>
<keyword evidence="2" id="KW-0812">Transmembrane</keyword>
<dbReference type="GO" id="GO:0005506">
    <property type="term" value="F:iron ion binding"/>
    <property type="evidence" value="ECO:0007669"/>
    <property type="project" value="InterPro"/>
</dbReference>
<gene>
    <name evidence="8" type="ORF">BRADI_1g56986v3</name>
</gene>
<organism evidence="8">
    <name type="scientific">Brachypodium distachyon</name>
    <name type="common">Purple false brome</name>
    <name type="synonym">Trachynia distachya</name>
    <dbReference type="NCBI Taxonomy" id="15368"/>
    <lineage>
        <taxon>Eukaryota</taxon>
        <taxon>Viridiplantae</taxon>
        <taxon>Streptophyta</taxon>
        <taxon>Embryophyta</taxon>
        <taxon>Tracheophyta</taxon>
        <taxon>Spermatophyta</taxon>
        <taxon>Magnoliopsida</taxon>
        <taxon>Liliopsida</taxon>
        <taxon>Poales</taxon>
        <taxon>Poaceae</taxon>
        <taxon>BOP clade</taxon>
        <taxon>Pooideae</taxon>
        <taxon>Stipodae</taxon>
        <taxon>Brachypodieae</taxon>
        <taxon>Brachypodium</taxon>
    </lineage>
</organism>
<evidence type="ECO:0000313" key="10">
    <source>
        <dbReference type="Proteomes" id="UP000008810"/>
    </source>
</evidence>
<dbReference type="GO" id="GO:0020037">
    <property type="term" value="F:heme binding"/>
    <property type="evidence" value="ECO:0007669"/>
    <property type="project" value="InterPro"/>
</dbReference>
<dbReference type="STRING" id="15368.A0A2K2DRY4"/>
<name>A0A2K2DRY4_BRADI</name>